<dbReference type="Proteomes" id="UP000216311">
    <property type="component" value="Unassembled WGS sequence"/>
</dbReference>
<dbReference type="AlphaFoldDB" id="A0A255GQI3"/>
<name>A0A255GQI3_9ACTN</name>
<accession>A0A255GQI3</accession>
<protein>
    <submittedName>
        <fullName evidence="1">Uncharacterized protein</fullName>
    </submittedName>
</protein>
<organism evidence="1 2">
    <name type="scientific">Enemella dayhoffiae</name>
    <dbReference type="NCBI Taxonomy" id="2016507"/>
    <lineage>
        <taxon>Bacteria</taxon>
        <taxon>Bacillati</taxon>
        <taxon>Actinomycetota</taxon>
        <taxon>Actinomycetes</taxon>
        <taxon>Propionibacteriales</taxon>
        <taxon>Propionibacteriaceae</taxon>
        <taxon>Enemella</taxon>
    </lineage>
</organism>
<evidence type="ECO:0000313" key="1">
    <source>
        <dbReference type="EMBL" id="OYO18087.1"/>
    </source>
</evidence>
<comment type="caution">
    <text evidence="1">The sequence shown here is derived from an EMBL/GenBank/DDBJ whole genome shotgun (WGS) entry which is preliminary data.</text>
</comment>
<gene>
    <name evidence="1" type="ORF">CGZ93_16145</name>
</gene>
<sequence length="182" mass="19468">MPVRAFVAVLVLALLGLGGWGAYAWFTQSPDNQFESLRAGDCIRLLDVPGVGPAPDGTLTVRHEEADCAEGPTPMTYTVGVVGPGQTPCPNGDYVEYYQVSTSRTAGQNTREHTACLVPNFEPDLCYGEDDSTLGYQVVPCGQGALLHVDSVTSDPSQTCRNGARKLSFPHPPRLFCVRPPA</sequence>
<keyword evidence="2" id="KW-1185">Reference proteome</keyword>
<dbReference type="RefSeq" id="WP_094365176.1">
    <property type="nucleotide sequence ID" value="NZ_NMVQ01000045.1"/>
</dbReference>
<reference evidence="1 2" key="1">
    <citation type="submission" date="2017-07" db="EMBL/GenBank/DDBJ databases">
        <title>Draft whole genome sequences of clinical Proprionibacteriaceae strains.</title>
        <authorList>
            <person name="Bernier A.-M."/>
            <person name="Bernard K."/>
            <person name="Domingo M.-C."/>
        </authorList>
    </citation>
    <scope>NUCLEOTIDE SEQUENCE [LARGE SCALE GENOMIC DNA]</scope>
    <source>
        <strain evidence="1 2">NML 130396</strain>
    </source>
</reference>
<evidence type="ECO:0000313" key="2">
    <source>
        <dbReference type="Proteomes" id="UP000216311"/>
    </source>
</evidence>
<proteinExistence type="predicted"/>
<dbReference type="OrthoDB" id="3733696at2"/>
<dbReference type="EMBL" id="NMVQ01000045">
    <property type="protein sequence ID" value="OYO18087.1"/>
    <property type="molecule type" value="Genomic_DNA"/>
</dbReference>